<name>A0AAE0DZ35_9ROSI</name>
<organism evidence="2 3">
    <name type="scientific">Dipteronia sinensis</name>
    <dbReference type="NCBI Taxonomy" id="43782"/>
    <lineage>
        <taxon>Eukaryota</taxon>
        <taxon>Viridiplantae</taxon>
        <taxon>Streptophyta</taxon>
        <taxon>Embryophyta</taxon>
        <taxon>Tracheophyta</taxon>
        <taxon>Spermatophyta</taxon>
        <taxon>Magnoliopsida</taxon>
        <taxon>eudicotyledons</taxon>
        <taxon>Gunneridae</taxon>
        <taxon>Pentapetalae</taxon>
        <taxon>rosids</taxon>
        <taxon>malvids</taxon>
        <taxon>Sapindales</taxon>
        <taxon>Sapindaceae</taxon>
        <taxon>Hippocastanoideae</taxon>
        <taxon>Acereae</taxon>
        <taxon>Dipteronia</taxon>
    </lineage>
</organism>
<proteinExistence type="predicted"/>
<accession>A0AAE0DZ35</accession>
<dbReference type="Pfam" id="PF14111">
    <property type="entry name" value="DUF4283"/>
    <property type="match status" value="1"/>
</dbReference>
<reference evidence="2" key="1">
    <citation type="journal article" date="2023" name="Plant J.">
        <title>Genome sequences and population genomics provide insights into the demographic history, inbreeding, and mutation load of two 'living fossil' tree species of Dipteronia.</title>
        <authorList>
            <person name="Feng Y."/>
            <person name="Comes H.P."/>
            <person name="Chen J."/>
            <person name="Zhu S."/>
            <person name="Lu R."/>
            <person name="Zhang X."/>
            <person name="Li P."/>
            <person name="Qiu J."/>
            <person name="Olsen K.M."/>
            <person name="Qiu Y."/>
        </authorList>
    </citation>
    <scope>NUCLEOTIDE SEQUENCE</scope>
    <source>
        <strain evidence="2">NBL</strain>
    </source>
</reference>
<comment type="caution">
    <text evidence="2">The sequence shown here is derived from an EMBL/GenBank/DDBJ whole genome shotgun (WGS) entry which is preliminary data.</text>
</comment>
<feature type="domain" description="DUF4283" evidence="1">
    <location>
        <begin position="62"/>
        <end position="140"/>
    </location>
</feature>
<gene>
    <name evidence="2" type="ORF">Dsin_021424</name>
</gene>
<protein>
    <recommendedName>
        <fullName evidence="1">DUF4283 domain-containing protein</fullName>
    </recommendedName>
</protein>
<keyword evidence="3" id="KW-1185">Reference proteome</keyword>
<dbReference type="InterPro" id="IPR040256">
    <property type="entry name" value="At4g02000-like"/>
</dbReference>
<sequence>MEVMDSFKSKLLGMTNPRSWSRVSTNEAKLNIGKEDILISDGPTGPVMKISPKLKEQLHKPWFNALVLKNMGRPHTLNFMLTKLNQKWTLHGQWQLTDLGDGYFVARFQMKEDLEYVLIEDLWVIINQYLTVQRWRPNFVHVEDSIRSILI</sequence>
<dbReference type="AlphaFoldDB" id="A0AAE0DZ35"/>
<evidence type="ECO:0000313" key="2">
    <source>
        <dbReference type="EMBL" id="KAK3198009.1"/>
    </source>
</evidence>
<evidence type="ECO:0000313" key="3">
    <source>
        <dbReference type="Proteomes" id="UP001281410"/>
    </source>
</evidence>
<evidence type="ECO:0000259" key="1">
    <source>
        <dbReference type="Pfam" id="PF14111"/>
    </source>
</evidence>
<dbReference type="Proteomes" id="UP001281410">
    <property type="component" value="Unassembled WGS sequence"/>
</dbReference>
<dbReference type="InterPro" id="IPR025558">
    <property type="entry name" value="DUF4283"/>
</dbReference>
<dbReference type="PANTHER" id="PTHR31286">
    <property type="entry name" value="GLYCINE-RICH CELL WALL STRUCTURAL PROTEIN 1.8-LIKE"/>
    <property type="match status" value="1"/>
</dbReference>
<dbReference type="PANTHER" id="PTHR31286:SF99">
    <property type="entry name" value="DUF4283 DOMAIN-CONTAINING PROTEIN"/>
    <property type="match status" value="1"/>
</dbReference>
<dbReference type="EMBL" id="JANJYJ010000007">
    <property type="protein sequence ID" value="KAK3198009.1"/>
    <property type="molecule type" value="Genomic_DNA"/>
</dbReference>